<dbReference type="GO" id="GO:1990904">
    <property type="term" value="C:ribonucleoprotein complex"/>
    <property type="evidence" value="ECO:0007669"/>
    <property type="project" value="UniProtKB-KW"/>
</dbReference>
<evidence type="ECO:0000256" key="2">
    <source>
        <dbReference type="ARBA" id="ARBA00022980"/>
    </source>
</evidence>
<dbReference type="EMBL" id="KF561997">
    <property type="protein sequence ID" value="AGZ17888.1"/>
    <property type="molecule type" value="Genomic_DNA"/>
</dbReference>
<protein>
    <submittedName>
        <fullName evidence="4">Ribosomal protein S11</fullName>
    </submittedName>
</protein>
<dbReference type="SUPFAM" id="SSF53137">
    <property type="entry name" value="Translational machinery components"/>
    <property type="match status" value="1"/>
</dbReference>
<dbReference type="InterPro" id="IPR036967">
    <property type="entry name" value="Ribosomal_uS11_sf"/>
</dbReference>
<evidence type="ECO:0000256" key="3">
    <source>
        <dbReference type="ARBA" id="ARBA00023274"/>
    </source>
</evidence>
<proteinExistence type="inferred from homology"/>
<keyword evidence="4" id="KW-0496">Mitochondrion</keyword>
<accession>A0A286JNT0</accession>
<gene>
    <name evidence="4" type="primary">rps11</name>
</gene>
<comment type="similarity">
    <text evidence="1">Belongs to the universal ribosomal protein uS11 family.</text>
</comment>
<dbReference type="Pfam" id="PF00411">
    <property type="entry name" value="Ribosomal_S11"/>
    <property type="match status" value="1"/>
</dbReference>
<keyword evidence="2 4" id="KW-0689">Ribosomal protein</keyword>
<dbReference type="HAMAP" id="MF_01310">
    <property type="entry name" value="Ribosomal_uS11"/>
    <property type="match status" value="1"/>
</dbReference>
<dbReference type="PANTHER" id="PTHR11759">
    <property type="entry name" value="40S RIBOSOMAL PROTEIN S14/30S RIBOSOMAL PROTEIN S11"/>
    <property type="match status" value="1"/>
</dbReference>
<geneLocation type="mitochondrion" evidence="4"/>
<evidence type="ECO:0000313" key="4">
    <source>
        <dbReference type="EMBL" id="AGZ17888.1"/>
    </source>
</evidence>
<dbReference type="AlphaFoldDB" id="A0A286JNT0"/>
<dbReference type="Gene3D" id="3.30.420.80">
    <property type="entry name" value="Ribosomal protein S11"/>
    <property type="match status" value="1"/>
</dbReference>
<sequence>MGILFLSFSSNNIHFLLTDCKGKIKSWTTAGKSRSKGVKRSLSLSSSEITHFLEIKTKALSYTSLHVRIKGWGKNKKNVFKILKQSKLKFISVMDITTCPHNGCKIPRKRKL</sequence>
<reference evidence="4" key="1">
    <citation type="submission" date="2013-08" db="EMBL/GenBank/DDBJ databases">
        <title>Complete mitochondrial genome sequence of Pyropia yezoensis (Bangiales, Rhodophyta) from Korea.</title>
        <authorList>
            <person name="Lee S.-R."/>
            <person name="Hwang M.S."/>
        </authorList>
    </citation>
    <scope>NUCLEOTIDE SEQUENCE</scope>
</reference>
<evidence type="ECO:0000256" key="1">
    <source>
        <dbReference type="ARBA" id="ARBA00006194"/>
    </source>
</evidence>
<dbReference type="GO" id="GO:0006412">
    <property type="term" value="P:translation"/>
    <property type="evidence" value="ECO:0007669"/>
    <property type="project" value="InterPro"/>
</dbReference>
<dbReference type="InterPro" id="IPR001971">
    <property type="entry name" value="Ribosomal_uS11"/>
</dbReference>
<dbReference type="PIRSF" id="PIRSF002131">
    <property type="entry name" value="Ribosomal_S11"/>
    <property type="match status" value="1"/>
</dbReference>
<organism evidence="4">
    <name type="scientific">Pyropia yezoensis</name>
    <name type="common">Susabi-nori</name>
    <name type="synonym">Porphyra yezoensis</name>
    <dbReference type="NCBI Taxonomy" id="2788"/>
    <lineage>
        <taxon>Eukaryota</taxon>
        <taxon>Rhodophyta</taxon>
        <taxon>Bangiophyceae</taxon>
        <taxon>Bangiales</taxon>
        <taxon>Bangiaceae</taxon>
        <taxon>Pyropia</taxon>
    </lineage>
</organism>
<dbReference type="GO" id="GO:0003735">
    <property type="term" value="F:structural constituent of ribosome"/>
    <property type="evidence" value="ECO:0007669"/>
    <property type="project" value="InterPro"/>
</dbReference>
<keyword evidence="3" id="KW-0687">Ribonucleoprotein</keyword>
<name>A0A286JNT0_PYRYE</name>
<dbReference type="GO" id="GO:0005840">
    <property type="term" value="C:ribosome"/>
    <property type="evidence" value="ECO:0007669"/>
    <property type="project" value="UniProtKB-KW"/>
</dbReference>